<sequence length="206" mass="23890">MLKPKPNFFITGFFDFYIEWIIRRCFHKVEFNKPGFDAGKSILLIANHFSWWDGFLMYHINKAVFKKKFHIMVLEESMQKINFLKYLGAFSVAKTSRQVLQSLAYAAGLLEHPDNIVVIFPQGKLYSNFVDDVDFQKGAVYIAEKANANFQYVLSATFTENFQYKKPTAHIYLKVLNVNAIVAAQLPAQFKQHYQAAKQQQTNLKV</sequence>
<evidence type="ECO:0000256" key="2">
    <source>
        <dbReference type="ARBA" id="ARBA00022679"/>
    </source>
</evidence>
<keyword evidence="2 5" id="KW-0808">Transferase</keyword>
<dbReference type="CDD" id="cd06551">
    <property type="entry name" value="LPLAT"/>
    <property type="match status" value="1"/>
</dbReference>
<proteinExistence type="predicted"/>
<evidence type="ECO:0000313" key="6">
    <source>
        <dbReference type="Proteomes" id="UP000268007"/>
    </source>
</evidence>
<dbReference type="Proteomes" id="UP000268007">
    <property type="component" value="Unassembled WGS sequence"/>
</dbReference>
<protein>
    <submittedName>
        <fullName evidence="5">Acyltransferase-like protein</fullName>
    </submittedName>
</protein>
<accession>A0A495JAF7</accession>
<keyword evidence="6" id="KW-1185">Reference proteome</keyword>
<dbReference type="InterPro" id="IPR002123">
    <property type="entry name" value="Plipid/glycerol_acylTrfase"/>
</dbReference>
<evidence type="ECO:0000256" key="1">
    <source>
        <dbReference type="ARBA" id="ARBA00005189"/>
    </source>
</evidence>
<evidence type="ECO:0000313" key="5">
    <source>
        <dbReference type="EMBL" id="RKR85342.1"/>
    </source>
</evidence>
<dbReference type="GO" id="GO:0006654">
    <property type="term" value="P:phosphatidic acid biosynthetic process"/>
    <property type="evidence" value="ECO:0007669"/>
    <property type="project" value="TreeGrafter"/>
</dbReference>
<dbReference type="GO" id="GO:0003841">
    <property type="term" value="F:1-acylglycerol-3-phosphate O-acyltransferase activity"/>
    <property type="evidence" value="ECO:0007669"/>
    <property type="project" value="TreeGrafter"/>
</dbReference>
<comment type="caution">
    <text evidence="5">The sequence shown here is derived from an EMBL/GenBank/DDBJ whole genome shotgun (WGS) entry which is preliminary data.</text>
</comment>
<dbReference type="EMBL" id="RBKU01000001">
    <property type="protein sequence ID" value="RKR85342.1"/>
    <property type="molecule type" value="Genomic_DNA"/>
</dbReference>
<evidence type="ECO:0000259" key="4">
    <source>
        <dbReference type="SMART" id="SM00563"/>
    </source>
</evidence>
<keyword evidence="3 5" id="KW-0012">Acyltransferase</keyword>
<comment type="pathway">
    <text evidence="1">Lipid metabolism.</text>
</comment>
<dbReference type="RefSeq" id="WP_121201399.1">
    <property type="nucleotide sequence ID" value="NZ_RBKU01000001.1"/>
</dbReference>
<dbReference type="SUPFAM" id="SSF69593">
    <property type="entry name" value="Glycerol-3-phosphate (1)-acyltransferase"/>
    <property type="match status" value="1"/>
</dbReference>
<dbReference type="Pfam" id="PF01553">
    <property type="entry name" value="Acyltransferase"/>
    <property type="match status" value="1"/>
</dbReference>
<dbReference type="SMART" id="SM00563">
    <property type="entry name" value="PlsC"/>
    <property type="match status" value="1"/>
</dbReference>
<dbReference type="PANTHER" id="PTHR10434">
    <property type="entry name" value="1-ACYL-SN-GLYCEROL-3-PHOSPHATE ACYLTRANSFERASE"/>
    <property type="match status" value="1"/>
</dbReference>
<evidence type="ECO:0000256" key="3">
    <source>
        <dbReference type="ARBA" id="ARBA00023315"/>
    </source>
</evidence>
<feature type="domain" description="Phospholipid/glycerol acyltransferase" evidence="4">
    <location>
        <begin position="42"/>
        <end position="158"/>
    </location>
</feature>
<reference evidence="5 6" key="1">
    <citation type="submission" date="2018-10" db="EMBL/GenBank/DDBJ databases">
        <title>Genomic Encyclopedia of Archaeal and Bacterial Type Strains, Phase II (KMG-II): from individual species to whole genera.</title>
        <authorList>
            <person name="Goeker M."/>
        </authorList>
    </citation>
    <scope>NUCLEOTIDE SEQUENCE [LARGE SCALE GENOMIC DNA]</scope>
    <source>
        <strain evidence="5 6">DSM 18602</strain>
    </source>
</reference>
<dbReference type="AlphaFoldDB" id="A0A495JAF7"/>
<dbReference type="PANTHER" id="PTHR10434:SF11">
    <property type="entry name" value="1-ACYL-SN-GLYCEROL-3-PHOSPHATE ACYLTRANSFERASE"/>
    <property type="match status" value="1"/>
</dbReference>
<dbReference type="OrthoDB" id="152799at2"/>
<gene>
    <name evidence="5" type="ORF">BDD43_5611</name>
</gene>
<organism evidence="5 6">
    <name type="scientific">Mucilaginibacter gracilis</name>
    <dbReference type="NCBI Taxonomy" id="423350"/>
    <lineage>
        <taxon>Bacteria</taxon>
        <taxon>Pseudomonadati</taxon>
        <taxon>Bacteroidota</taxon>
        <taxon>Sphingobacteriia</taxon>
        <taxon>Sphingobacteriales</taxon>
        <taxon>Sphingobacteriaceae</taxon>
        <taxon>Mucilaginibacter</taxon>
    </lineage>
</organism>
<name>A0A495JAF7_9SPHI</name>